<keyword evidence="8" id="KW-1185">Reference proteome</keyword>
<dbReference type="InterPro" id="IPR029055">
    <property type="entry name" value="Ntn_hydrolases_N"/>
</dbReference>
<dbReference type="Proteomes" id="UP001304419">
    <property type="component" value="Chromosome 2"/>
</dbReference>
<reference evidence="5" key="1">
    <citation type="submission" date="2019-10" db="EMBL/GenBank/DDBJ databases">
        <authorList>
            <person name="Paulsen S."/>
        </authorList>
    </citation>
    <scope>NUCLEOTIDE SEQUENCE</scope>
    <source>
        <strain evidence="5">LMG 19692</strain>
    </source>
</reference>
<evidence type="ECO:0000313" key="7">
    <source>
        <dbReference type="Proteomes" id="UP000646877"/>
    </source>
</evidence>
<dbReference type="Pfam" id="PF02275">
    <property type="entry name" value="CBAH"/>
    <property type="match status" value="1"/>
</dbReference>
<evidence type="ECO:0000313" key="8">
    <source>
        <dbReference type="Proteomes" id="UP001304419"/>
    </source>
</evidence>
<gene>
    <name evidence="5" type="ORF">F9Y85_06745</name>
    <name evidence="6" type="ORF">R5H13_22975</name>
</gene>
<dbReference type="InterPro" id="IPR029132">
    <property type="entry name" value="CBAH/NAAA_C"/>
</dbReference>
<dbReference type="SUPFAM" id="SSF56235">
    <property type="entry name" value="N-terminal nucleophile aminohydrolases (Ntn hydrolases)"/>
    <property type="match status" value="1"/>
</dbReference>
<evidence type="ECO:0000256" key="2">
    <source>
        <dbReference type="ARBA" id="ARBA00022801"/>
    </source>
</evidence>
<dbReference type="InterPro" id="IPR052193">
    <property type="entry name" value="Peptidase_C59"/>
</dbReference>
<dbReference type="EMBL" id="WEIA01000003">
    <property type="protein sequence ID" value="NLR21016.1"/>
    <property type="molecule type" value="Genomic_DNA"/>
</dbReference>
<evidence type="ECO:0000259" key="4">
    <source>
        <dbReference type="Pfam" id="PF02275"/>
    </source>
</evidence>
<feature type="region of interest" description="Disordered" evidence="3">
    <location>
        <begin position="335"/>
        <end position="354"/>
    </location>
</feature>
<dbReference type="RefSeq" id="WP_193521687.1">
    <property type="nucleotide sequence ID" value="NZ_CBCSDF010000004.1"/>
</dbReference>
<evidence type="ECO:0000313" key="5">
    <source>
        <dbReference type="EMBL" id="NLR21016.1"/>
    </source>
</evidence>
<organism evidence="5 7">
    <name type="scientific">Pseudoalteromonas maricaloris</name>
    <dbReference type="NCBI Taxonomy" id="184924"/>
    <lineage>
        <taxon>Bacteria</taxon>
        <taxon>Pseudomonadati</taxon>
        <taxon>Pseudomonadota</taxon>
        <taxon>Gammaproteobacteria</taxon>
        <taxon>Alteromonadales</taxon>
        <taxon>Pseudoalteromonadaceae</taxon>
        <taxon>Pseudoalteromonas</taxon>
    </lineage>
</organism>
<accession>A0A8I2H6D7</accession>
<feature type="domain" description="Choloylglycine hydrolase/NAAA C-terminal" evidence="4">
    <location>
        <begin position="2"/>
        <end position="314"/>
    </location>
</feature>
<comment type="similarity">
    <text evidence="1">Belongs to the peptidase C59 family.</text>
</comment>
<dbReference type="AlphaFoldDB" id="A0A8I2H6D7"/>
<evidence type="ECO:0000313" key="6">
    <source>
        <dbReference type="EMBL" id="WOX30745.1"/>
    </source>
</evidence>
<dbReference type="Proteomes" id="UP000646877">
    <property type="component" value="Unassembled WGS sequence"/>
</dbReference>
<protein>
    <submittedName>
        <fullName evidence="5">Linear amide C-N hydrolase</fullName>
    </submittedName>
</protein>
<dbReference type="PANTHER" id="PTHR35527">
    <property type="entry name" value="CHOLOYLGLYCINE HYDROLASE"/>
    <property type="match status" value="1"/>
</dbReference>
<name>A0A8I2H6D7_9GAMM</name>
<dbReference type="PANTHER" id="PTHR35527:SF2">
    <property type="entry name" value="HYDROLASE"/>
    <property type="match status" value="1"/>
</dbReference>
<keyword evidence="2 5" id="KW-0378">Hydrolase</keyword>
<proteinExistence type="inferred from homology"/>
<evidence type="ECO:0000256" key="1">
    <source>
        <dbReference type="ARBA" id="ARBA00006625"/>
    </source>
</evidence>
<feature type="compositionally biased region" description="Basic and acidic residues" evidence="3">
    <location>
        <begin position="343"/>
        <end position="354"/>
    </location>
</feature>
<sequence length="354" mass="39613">MCTRAFNNWNRAYLATARNMDWMFILPTSLFVLEKGLKKSGLEPVSELEAIASEKTRNPLTWTSSYSSVVAMVGDDCSGWAASDGMNSMGLVANVLYDSGATYGKSVCKNKKQLSVLRWLQYVLDKFVLVKEVVDVFSKQEIQILGAEVPNSEGKTAALHLMVSDISGDSAIIEVNNGTFRIYHSADYRVVTNEPSYEEQLKINDYWLWQWSDKNSHPSHTIPGGPYSTDRFERAAFYLNHLDLPNDEHDALAQARSVAASASVPLGYNFISSASPNISNTLWTTVAAHRSQTYYFCNARTPHVAWVELANFKFESPVSAFTLISENPSGEYINSTRNGKLNKHFEPTEDPFKK</sequence>
<dbReference type="Gene3D" id="3.60.60.10">
    <property type="entry name" value="Penicillin V Acylase, Chain A"/>
    <property type="match status" value="1"/>
</dbReference>
<dbReference type="GO" id="GO:0016787">
    <property type="term" value="F:hydrolase activity"/>
    <property type="evidence" value="ECO:0007669"/>
    <property type="project" value="UniProtKB-KW"/>
</dbReference>
<dbReference type="EMBL" id="CP137579">
    <property type="protein sequence ID" value="WOX30745.1"/>
    <property type="molecule type" value="Genomic_DNA"/>
</dbReference>
<evidence type="ECO:0000256" key="3">
    <source>
        <dbReference type="SAM" id="MobiDB-lite"/>
    </source>
</evidence>
<reference evidence="6 8" key="2">
    <citation type="submission" date="2023-10" db="EMBL/GenBank/DDBJ databases">
        <title>To unveil natural product biosynthetic capacity in Pseudoalteromonas.</title>
        <authorList>
            <person name="Wang J."/>
        </authorList>
    </citation>
    <scope>NUCLEOTIDE SEQUENCE [LARGE SCALE GENOMIC DNA]</scope>
    <source>
        <strain evidence="6 8">DSM 15914</strain>
    </source>
</reference>